<dbReference type="AlphaFoldDB" id="A0A3N4UMJ3"/>
<name>A0A3N4UMJ3_9RHOB</name>
<organism evidence="2 3">
    <name type="scientific">Pacificibacter maritimus</name>
    <dbReference type="NCBI Taxonomy" id="762213"/>
    <lineage>
        <taxon>Bacteria</taxon>
        <taxon>Pseudomonadati</taxon>
        <taxon>Pseudomonadota</taxon>
        <taxon>Alphaproteobacteria</taxon>
        <taxon>Rhodobacterales</taxon>
        <taxon>Roseobacteraceae</taxon>
        <taxon>Pacificibacter</taxon>
    </lineage>
</organism>
<feature type="transmembrane region" description="Helical" evidence="1">
    <location>
        <begin position="158"/>
        <end position="180"/>
    </location>
</feature>
<evidence type="ECO:0000256" key="1">
    <source>
        <dbReference type="SAM" id="Phobius"/>
    </source>
</evidence>
<evidence type="ECO:0000313" key="3">
    <source>
        <dbReference type="Proteomes" id="UP000269689"/>
    </source>
</evidence>
<dbReference type="RefSeq" id="WP_123793042.1">
    <property type="nucleotide sequence ID" value="NZ_RKQK01000003.1"/>
</dbReference>
<protein>
    <submittedName>
        <fullName evidence="2">Uncharacterized protein</fullName>
    </submittedName>
</protein>
<proteinExistence type="predicted"/>
<accession>A0A3N4UMJ3</accession>
<evidence type="ECO:0000313" key="2">
    <source>
        <dbReference type="EMBL" id="RPE66277.1"/>
    </source>
</evidence>
<dbReference type="Proteomes" id="UP000269689">
    <property type="component" value="Unassembled WGS sequence"/>
</dbReference>
<gene>
    <name evidence="2" type="ORF">EDD53_1977</name>
</gene>
<comment type="caution">
    <text evidence="2">The sequence shown here is derived from an EMBL/GenBank/DDBJ whole genome shotgun (WGS) entry which is preliminary data.</text>
</comment>
<keyword evidence="1" id="KW-0812">Transmembrane</keyword>
<keyword evidence="3" id="KW-1185">Reference proteome</keyword>
<dbReference type="OrthoDB" id="7875742at2"/>
<keyword evidence="1" id="KW-0472">Membrane</keyword>
<reference evidence="2 3" key="1">
    <citation type="submission" date="2018-11" db="EMBL/GenBank/DDBJ databases">
        <title>Genomic Encyclopedia of Type Strains, Phase IV (KMG-IV): sequencing the most valuable type-strain genomes for metagenomic binning, comparative biology and taxonomic classification.</title>
        <authorList>
            <person name="Goeker M."/>
        </authorList>
    </citation>
    <scope>NUCLEOTIDE SEQUENCE [LARGE SCALE GENOMIC DNA]</scope>
    <source>
        <strain evidence="2 3">DSM 104731</strain>
    </source>
</reference>
<keyword evidence="1" id="KW-1133">Transmembrane helix</keyword>
<sequence length="182" mass="19990">MTAALAIKNAPYRSVWIFKIDLNDDEIDTFSHEVIEEDNHIWPLGTALGINPFPDHDFVEVLDLDALRSYGFANYLIEANGLDLGEDAQKLDDLSGHILLVFSQAVESGQTEFAPTAPLSFVGRYHQAIDTRQVEPMVSLAAKGQLPQGKPVKSDARIGGMVATFVLIFLAIFVTVFVWIGG</sequence>
<dbReference type="EMBL" id="RKQK01000003">
    <property type="protein sequence ID" value="RPE66277.1"/>
    <property type="molecule type" value="Genomic_DNA"/>
</dbReference>